<evidence type="ECO:0000313" key="2">
    <source>
        <dbReference type="EMBL" id="KXJ94894.1"/>
    </source>
</evidence>
<accession>A0A136JCM6</accession>
<feature type="compositionally biased region" description="Pro residues" evidence="1">
    <location>
        <begin position="15"/>
        <end position="24"/>
    </location>
</feature>
<dbReference type="PANTHER" id="PTHR15615:SF32">
    <property type="entry name" value="PROTEIN KINASE COMPLEX COMPONENT, PUTATIVE (AFU_ORTHOLOGUE AFUA_2G07660)-RELATED"/>
    <property type="match status" value="1"/>
</dbReference>
<dbReference type="AlphaFoldDB" id="A0A136JCM6"/>
<sequence length="336" mass="36156">MSQQGDAPVSTVTPSTPPPKPNPSADPKLESQARTPPPLHFRTPATLPEDLFHVTPLAALRLLSAAVEALVNVTGDIPPTPPLSSPTIPHMTGMAREKAAIVRSHSNQDLARVLDDAKANASKGDGGFFDHSSQQAPPIDGVHLRTSPTPPPSTDPVEPYIVIGANSQPLNLQHSAITRKFYSKKPPPISISDYLARIHHYCPMSTAVYLATSYYIFRLAVEERAIVVTGRNCHRLLLAGLRVAMKALEDLSYPHAKFSRVGGVSEVELGRLEINFCFLAGFELMVTEEVLRKHWESLKDNKTSGAGGAGLSGLQGGLSALKLTHRRKITAEVVAG</sequence>
<dbReference type="Proteomes" id="UP000070501">
    <property type="component" value="Unassembled WGS sequence"/>
</dbReference>
<proteinExistence type="predicted"/>
<dbReference type="Gene3D" id="1.10.472.10">
    <property type="entry name" value="Cyclin-like"/>
    <property type="match status" value="1"/>
</dbReference>
<keyword evidence="3" id="KW-1185">Reference proteome</keyword>
<dbReference type="CDD" id="cd20558">
    <property type="entry name" value="CYCLIN_ScPCL7-like"/>
    <property type="match status" value="1"/>
</dbReference>
<dbReference type="InParanoid" id="A0A136JCM6"/>
<dbReference type="GO" id="GO:0016538">
    <property type="term" value="F:cyclin-dependent protein serine/threonine kinase regulator activity"/>
    <property type="evidence" value="ECO:0007669"/>
    <property type="project" value="TreeGrafter"/>
</dbReference>
<reference evidence="3" key="1">
    <citation type="submission" date="2016-02" db="EMBL/GenBank/DDBJ databases">
        <title>Draft genome sequence of Microdochium bolleyi, a fungal endophyte of beachgrass.</title>
        <authorList>
            <consortium name="DOE Joint Genome Institute"/>
            <person name="David A.S."/>
            <person name="May G."/>
            <person name="Haridas S."/>
            <person name="Lim J."/>
            <person name="Wang M."/>
            <person name="Labutti K."/>
            <person name="Lipzen A."/>
            <person name="Barry K."/>
            <person name="Grigoriev I.V."/>
        </authorList>
    </citation>
    <scope>NUCLEOTIDE SEQUENCE [LARGE SCALE GENOMIC DNA]</scope>
    <source>
        <strain evidence="3">J235TASD1</strain>
    </source>
</reference>
<dbReference type="InterPro" id="IPR013922">
    <property type="entry name" value="Cyclin_PHO80-like"/>
</dbReference>
<dbReference type="Pfam" id="PF08613">
    <property type="entry name" value="Cyclin"/>
    <property type="match status" value="1"/>
</dbReference>
<dbReference type="GO" id="GO:0019901">
    <property type="term" value="F:protein kinase binding"/>
    <property type="evidence" value="ECO:0007669"/>
    <property type="project" value="InterPro"/>
</dbReference>
<evidence type="ECO:0000256" key="1">
    <source>
        <dbReference type="SAM" id="MobiDB-lite"/>
    </source>
</evidence>
<dbReference type="OrthoDB" id="5304883at2759"/>
<protein>
    <submittedName>
        <fullName evidence="2">Cyclin-domain-containing protein</fullName>
    </submittedName>
</protein>
<dbReference type="GO" id="GO:0005634">
    <property type="term" value="C:nucleus"/>
    <property type="evidence" value="ECO:0007669"/>
    <property type="project" value="TreeGrafter"/>
</dbReference>
<gene>
    <name evidence="2" type="ORF">Micbo1qcDRAFT_160202</name>
</gene>
<evidence type="ECO:0000313" key="3">
    <source>
        <dbReference type="Proteomes" id="UP000070501"/>
    </source>
</evidence>
<feature type="compositionally biased region" description="Low complexity" evidence="1">
    <location>
        <begin position="1"/>
        <end position="14"/>
    </location>
</feature>
<organism evidence="2 3">
    <name type="scientific">Microdochium bolleyi</name>
    <dbReference type="NCBI Taxonomy" id="196109"/>
    <lineage>
        <taxon>Eukaryota</taxon>
        <taxon>Fungi</taxon>
        <taxon>Dikarya</taxon>
        <taxon>Ascomycota</taxon>
        <taxon>Pezizomycotina</taxon>
        <taxon>Sordariomycetes</taxon>
        <taxon>Xylariomycetidae</taxon>
        <taxon>Xylariales</taxon>
        <taxon>Microdochiaceae</taxon>
        <taxon>Microdochium</taxon>
    </lineage>
</organism>
<dbReference type="EMBL" id="KQ964247">
    <property type="protein sequence ID" value="KXJ94894.1"/>
    <property type="molecule type" value="Genomic_DNA"/>
</dbReference>
<feature type="region of interest" description="Disordered" evidence="1">
    <location>
        <begin position="1"/>
        <end position="44"/>
    </location>
</feature>
<dbReference type="STRING" id="196109.A0A136JCM6"/>
<dbReference type="PANTHER" id="PTHR15615">
    <property type="match status" value="1"/>
</dbReference>
<name>A0A136JCM6_9PEZI</name>
<dbReference type="GO" id="GO:0000307">
    <property type="term" value="C:cyclin-dependent protein kinase holoenzyme complex"/>
    <property type="evidence" value="ECO:0007669"/>
    <property type="project" value="TreeGrafter"/>
</dbReference>